<dbReference type="InterPro" id="IPR058533">
    <property type="entry name" value="Cation_efflux_TM"/>
</dbReference>
<evidence type="ECO:0000313" key="14">
    <source>
        <dbReference type="Proteomes" id="UP000590811"/>
    </source>
</evidence>
<comment type="caution">
    <text evidence="12">The sequence shown here is derived from an EMBL/GenBank/DDBJ whole genome shotgun (WGS) entry which is preliminary data.</text>
</comment>
<dbReference type="GO" id="GO:0005886">
    <property type="term" value="C:plasma membrane"/>
    <property type="evidence" value="ECO:0007669"/>
    <property type="project" value="TreeGrafter"/>
</dbReference>
<organism evidence="12 13">
    <name type="scientific">Terracoccus luteus</name>
    <dbReference type="NCBI Taxonomy" id="53356"/>
    <lineage>
        <taxon>Bacteria</taxon>
        <taxon>Bacillati</taxon>
        <taxon>Actinomycetota</taxon>
        <taxon>Actinomycetes</taxon>
        <taxon>Micrococcales</taxon>
        <taxon>Intrasporangiaceae</taxon>
        <taxon>Terracoccus</taxon>
    </lineage>
</organism>
<dbReference type="Pfam" id="PF01545">
    <property type="entry name" value="Cation_efflux"/>
    <property type="match status" value="1"/>
</dbReference>
<dbReference type="Proteomes" id="UP000590811">
    <property type="component" value="Unassembled WGS sequence"/>
</dbReference>
<dbReference type="EMBL" id="JACHVT010000008">
    <property type="protein sequence ID" value="MBB2988244.1"/>
    <property type="molecule type" value="Genomic_DNA"/>
</dbReference>
<dbReference type="SUPFAM" id="SSF161111">
    <property type="entry name" value="Cation efflux protein transmembrane domain-like"/>
    <property type="match status" value="1"/>
</dbReference>
<dbReference type="OrthoDB" id="9809646at2"/>
<sequence>MSDPHGHSHGHSHATGLADHRGRLAVVLGITAVVLVVEVVGALVSGSLALLADAGHMLTDVAGLSLALVAAVLAQRPATASRTWGYHRAEVLGAAAQAAVLLAVGVFILVEGVRRLFDPPEVTPGVIVLFGAIGLLGNVVGLLVLAGGRSANLNMRAAFLEVVNDALGSVAVLVSAAVIALTGWLRADALASLVIGVLIVPRTLRLLRETVDVLLESTPKGLDLDRVRERILRLPHVHDVHDLHASQVATGLPVLTAHVVVDDSCFHDGHLGAMLDELQGCIDSDFNVEHSTIQFESAGHAAHENPSHA</sequence>
<evidence type="ECO:0000259" key="9">
    <source>
        <dbReference type="Pfam" id="PF01545"/>
    </source>
</evidence>
<dbReference type="SUPFAM" id="SSF160240">
    <property type="entry name" value="Cation efflux protein cytoplasmic domain-like"/>
    <property type="match status" value="1"/>
</dbReference>
<feature type="domain" description="Cation efflux protein cytoplasmic" evidence="10">
    <location>
        <begin position="219"/>
        <end position="297"/>
    </location>
</feature>
<dbReference type="InterPro" id="IPR027469">
    <property type="entry name" value="Cation_efflux_TMD_sf"/>
</dbReference>
<dbReference type="Proteomes" id="UP000278440">
    <property type="component" value="Unassembled WGS sequence"/>
</dbReference>
<evidence type="ECO:0000256" key="5">
    <source>
        <dbReference type="ARBA" id="ARBA00022989"/>
    </source>
</evidence>
<gene>
    <name evidence="12" type="ORF">DFJ68_1424</name>
    <name evidence="11" type="ORF">FHW14_003433</name>
</gene>
<comment type="similarity">
    <text evidence="2">Belongs to the cation diffusion facilitator (CDF) transporter (TC 2.A.4) family. SLC30A subfamily.</text>
</comment>
<proteinExistence type="inferred from homology"/>
<comment type="subcellular location">
    <subcellularLocation>
        <location evidence="1">Membrane</location>
        <topology evidence="1">Multi-pass membrane protein</topology>
    </subcellularLocation>
</comment>
<feature type="domain" description="Cation efflux protein transmembrane" evidence="9">
    <location>
        <begin position="25"/>
        <end position="215"/>
    </location>
</feature>
<dbReference type="PANTHER" id="PTHR11562:SF17">
    <property type="entry name" value="RE54080P-RELATED"/>
    <property type="match status" value="1"/>
</dbReference>
<feature type="transmembrane region" description="Helical" evidence="8">
    <location>
        <begin position="91"/>
        <end position="110"/>
    </location>
</feature>
<dbReference type="InterPro" id="IPR002524">
    <property type="entry name" value="Cation_efflux"/>
</dbReference>
<keyword evidence="6" id="KW-0406">Ion transport</keyword>
<reference evidence="12 13" key="1">
    <citation type="submission" date="2018-10" db="EMBL/GenBank/DDBJ databases">
        <title>Sequencing the genomes of 1000 actinobacteria strains.</title>
        <authorList>
            <person name="Klenk H.-P."/>
        </authorList>
    </citation>
    <scope>NUCLEOTIDE SEQUENCE [LARGE SCALE GENOMIC DNA]</scope>
    <source>
        <strain evidence="12 13">DSM 44267</strain>
    </source>
</reference>
<evidence type="ECO:0000256" key="8">
    <source>
        <dbReference type="SAM" id="Phobius"/>
    </source>
</evidence>
<dbReference type="InterPro" id="IPR050681">
    <property type="entry name" value="CDF/SLC30A"/>
</dbReference>
<feature type="transmembrane region" description="Helical" evidence="8">
    <location>
        <begin position="158"/>
        <end position="183"/>
    </location>
</feature>
<keyword evidence="7 8" id="KW-0472">Membrane</keyword>
<keyword evidence="5 8" id="KW-1133">Transmembrane helix</keyword>
<evidence type="ECO:0000256" key="4">
    <source>
        <dbReference type="ARBA" id="ARBA00022692"/>
    </source>
</evidence>
<keyword evidence="13" id="KW-1185">Reference proteome</keyword>
<evidence type="ECO:0000256" key="2">
    <source>
        <dbReference type="ARBA" id="ARBA00008873"/>
    </source>
</evidence>
<evidence type="ECO:0000259" key="10">
    <source>
        <dbReference type="Pfam" id="PF16916"/>
    </source>
</evidence>
<accession>A0A495XTZ0</accession>
<feature type="transmembrane region" description="Helical" evidence="8">
    <location>
        <begin position="61"/>
        <end position="79"/>
    </location>
</feature>
<dbReference type="PANTHER" id="PTHR11562">
    <property type="entry name" value="CATION EFFLUX PROTEIN/ ZINC TRANSPORTER"/>
    <property type="match status" value="1"/>
</dbReference>
<dbReference type="Gene3D" id="1.20.1510.10">
    <property type="entry name" value="Cation efflux protein transmembrane domain"/>
    <property type="match status" value="1"/>
</dbReference>
<evidence type="ECO:0000256" key="7">
    <source>
        <dbReference type="ARBA" id="ARBA00023136"/>
    </source>
</evidence>
<keyword evidence="4 8" id="KW-0812">Transmembrane</keyword>
<dbReference type="Pfam" id="PF16916">
    <property type="entry name" value="ZT_dimer"/>
    <property type="match status" value="1"/>
</dbReference>
<feature type="transmembrane region" description="Helical" evidence="8">
    <location>
        <begin position="24"/>
        <end position="49"/>
    </location>
</feature>
<evidence type="ECO:0000256" key="1">
    <source>
        <dbReference type="ARBA" id="ARBA00004141"/>
    </source>
</evidence>
<dbReference type="InterPro" id="IPR027470">
    <property type="entry name" value="Cation_efflux_CTD"/>
</dbReference>
<evidence type="ECO:0000313" key="13">
    <source>
        <dbReference type="Proteomes" id="UP000278440"/>
    </source>
</evidence>
<name>A0A495XTZ0_9MICO</name>
<dbReference type="InterPro" id="IPR036837">
    <property type="entry name" value="Cation_efflux_CTD_sf"/>
</dbReference>
<evidence type="ECO:0000256" key="3">
    <source>
        <dbReference type="ARBA" id="ARBA00022448"/>
    </source>
</evidence>
<dbReference type="NCBIfam" id="TIGR01297">
    <property type="entry name" value="CDF"/>
    <property type="match status" value="1"/>
</dbReference>
<evidence type="ECO:0000313" key="12">
    <source>
        <dbReference type="EMBL" id="RKT77990.1"/>
    </source>
</evidence>
<keyword evidence="3" id="KW-0813">Transport</keyword>
<evidence type="ECO:0000256" key="6">
    <source>
        <dbReference type="ARBA" id="ARBA00023065"/>
    </source>
</evidence>
<feature type="transmembrane region" description="Helical" evidence="8">
    <location>
        <begin position="122"/>
        <end position="146"/>
    </location>
</feature>
<reference evidence="11 14" key="2">
    <citation type="submission" date="2020-08" db="EMBL/GenBank/DDBJ databases">
        <title>Genomic Encyclopedia of Type Strains, Phase IV (KMG-V): Genome sequencing to study the core and pangenomes of soil and plant-associated prokaryotes.</title>
        <authorList>
            <person name="Whitman W."/>
        </authorList>
    </citation>
    <scope>NUCLEOTIDE SEQUENCE [LARGE SCALE GENOMIC DNA]</scope>
    <source>
        <strain evidence="11 14">B3ACCR2</strain>
    </source>
</reference>
<dbReference type="AlphaFoldDB" id="A0A495XTZ0"/>
<dbReference type="GO" id="GO:0005385">
    <property type="term" value="F:zinc ion transmembrane transporter activity"/>
    <property type="evidence" value="ECO:0007669"/>
    <property type="project" value="TreeGrafter"/>
</dbReference>
<protein>
    <submittedName>
        <fullName evidence="12">Cobalt-zinc-cadmium efflux system protein</fullName>
    </submittedName>
</protein>
<dbReference type="RefSeq" id="WP_121032152.1">
    <property type="nucleotide sequence ID" value="NZ_JACHVT010000008.1"/>
</dbReference>
<dbReference type="EMBL" id="RBXT01000001">
    <property type="protein sequence ID" value="RKT77990.1"/>
    <property type="molecule type" value="Genomic_DNA"/>
</dbReference>
<evidence type="ECO:0000313" key="11">
    <source>
        <dbReference type="EMBL" id="MBB2988244.1"/>
    </source>
</evidence>